<evidence type="ECO:0000259" key="1">
    <source>
        <dbReference type="Pfam" id="PF00646"/>
    </source>
</evidence>
<dbReference type="InterPro" id="IPR001810">
    <property type="entry name" value="F-box_dom"/>
</dbReference>
<protein>
    <recommendedName>
        <fullName evidence="1">F-box domain-containing protein</fullName>
    </recommendedName>
</protein>
<name>A0ABD2X308_9HYME</name>
<gene>
    <name evidence="2" type="ORF">TKK_006927</name>
</gene>
<comment type="caution">
    <text evidence="2">The sequence shown here is derived from an EMBL/GenBank/DDBJ whole genome shotgun (WGS) entry which is preliminary data.</text>
</comment>
<dbReference type="InterPro" id="IPR036047">
    <property type="entry name" value="F-box-like_dom_sf"/>
</dbReference>
<organism evidence="2 3">
    <name type="scientific">Trichogramma kaykai</name>
    <dbReference type="NCBI Taxonomy" id="54128"/>
    <lineage>
        <taxon>Eukaryota</taxon>
        <taxon>Metazoa</taxon>
        <taxon>Ecdysozoa</taxon>
        <taxon>Arthropoda</taxon>
        <taxon>Hexapoda</taxon>
        <taxon>Insecta</taxon>
        <taxon>Pterygota</taxon>
        <taxon>Neoptera</taxon>
        <taxon>Endopterygota</taxon>
        <taxon>Hymenoptera</taxon>
        <taxon>Apocrita</taxon>
        <taxon>Proctotrupomorpha</taxon>
        <taxon>Chalcidoidea</taxon>
        <taxon>Trichogrammatidae</taxon>
        <taxon>Trichogramma</taxon>
    </lineage>
</organism>
<dbReference type="EMBL" id="JBJJXI010000055">
    <property type="protein sequence ID" value="KAL3399669.1"/>
    <property type="molecule type" value="Genomic_DNA"/>
</dbReference>
<proteinExistence type="predicted"/>
<feature type="domain" description="F-box" evidence="1">
    <location>
        <begin position="55"/>
        <end position="86"/>
    </location>
</feature>
<dbReference type="Gene3D" id="1.20.1280.50">
    <property type="match status" value="1"/>
</dbReference>
<dbReference type="Pfam" id="PF00646">
    <property type="entry name" value="F-box"/>
    <property type="match status" value="1"/>
</dbReference>
<dbReference type="AlphaFoldDB" id="A0ABD2X308"/>
<keyword evidence="3" id="KW-1185">Reference proteome</keyword>
<evidence type="ECO:0000313" key="3">
    <source>
        <dbReference type="Proteomes" id="UP001627154"/>
    </source>
</evidence>
<accession>A0ABD2X308</accession>
<dbReference type="SUPFAM" id="SSF81383">
    <property type="entry name" value="F-box domain"/>
    <property type="match status" value="1"/>
</dbReference>
<dbReference type="Proteomes" id="UP001627154">
    <property type="component" value="Unassembled WGS sequence"/>
</dbReference>
<reference evidence="2 3" key="1">
    <citation type="journal article" date="2024" name="bioRxiv">
        <title>A reference genome for Trichogramma kaykai: A tiny desert-dwelling parasitoid wasp with competing sex-ratio distorters.</title>
        <authorList>
            <person name="Culotta J."/>
            <person name="Lindsey A.R."/>
        </authorList>
    </citation>
    <scope>NUCLEOTIDE SEQUENCE [LARGE SCALE GENOMIC DNA]</scope>
    <source>
        <strain evidence="2 3">KSX58</strain>
    </source>
</reference>
<sequence length="404" mass="45833">MKKSLAQKSGSKDEAARWCIDNDSRSFTKPSEKANSNIQDLNTRKIVSAAYALGDAIDNICQYLKIRDLMRVSSVCKLWNESVTRELSKRGPQMALLPDESHSCDQIWDILRIKPYIGLLFIGPSLRERNTKNLEFQVLSMYKKYFPQYLVAIGVDESIMNEQVIVSCPGLLGNPNGILGLFIPEYQDLKIKISFCTNGAGTDAVEKITNEITPDDKKIKSTIIMFCNSHQGYSIALQVWKLIRKRFKQKNYTLWGGVFDDDLKAINCSTVEHVDSKKTAVFAMSITGSCLESWSIVVDCTNTKSDINKKLLHLKNKLNLKRHTIGLVCGPRYIEDLSKSSYENMYRNSHELMAELKRIFSNIPFIGVFNYGYNCHFGVDSSSDDNRQDLALKMAMSIMIISYD</sequence>
<evidence type="ECO:0000313" key="2">
    <source>
        <dbReference type="EMBL" id="KAL3399669.1"/>
    </source>
</evidence>